<keyword evidence="2" id="KW-1133">Transmembrane helix</keyword>
<sequence length="218" mass="23517">MENGESLTLQCSVQAFTSSCEEQSVYWFRLGSGESHPGIIYTHGNSSDECKKSSEDGSPPQSCVYTLPKRKLTTSDKGTLYCAVAACGQILFGNGVIPGEAPEKDQETTHRRTSKTRNSTSSGDKNSAGSGGNGEDHWIIPLAVSNIISVIVITVLVGVLYKNHRKDSSSSNHQIPTNQAADDDVLNYAAVSFAKKPSSSRTSREKSHEDVYAQVKIK</sequence>
<accession>A0A9D3S9E5</accession>
<dbReference type="Pfam" id="PF07686">
    <property type="entry name" value="V-set"/>
    <property type="match status" value="1"/>
</dbReference>
<feature type="compositionally biased region" description="Basic and acidic residues" evidence="1">
    <location>
        <begin position="101"/>
        <end position="110"/>
    </location>
</feature>
<name>A0A9D3S9E5_9TELE</name>
<dbReference type="PROSITE" id="PS50835">
    <property type="entry name" value="IG_LIKE"/>
    <property type="match status" value="1"/>
</dbReference>
<dbReference type="InterPro" id="IPR007110">
    <property type="entry name" value="Ig-like_dom"/>
</dbReference>
<dbReference type="InterPro" id="IPR013783">
    <property type="entry name" value="Ig-like_fold"/>
</dbReference>
<dbReference type="InterPro" id="IPR013106">
    <property type="entry name" value="Ig_V-set"/>
</dbReference>
<dbReference type="SUPFAM" id="SSF48726">
    <property type="entry name" value="Immunoglobulin"/>
    <property type="match status" value="1"/>
</dbReference>
<gene>
    <name evidence="4" type="ORF">KOW79_019807</name>
</gene>
<feature type="domain" description="Ig-like" evidence="3">
    <location>
        <begin position="1"/>
        <end position="84"/>
    </location>
</feature>
<dbReference type="InterPro" id="IPR036179">
    <property type="entry name" value="Ig-like_dom_sf"/>
</dbReference>
<keyword evidence="5" id="KW-1185">Reference proteome</keyword>
<feature type="region of interest" description="Disordered" evidence="1">
    <location>
        <begin position="195"/>
        <end position="218"/>
    </location>
</feature>
<organism evidence="4 5">
    <name type="scientific">Hemibagrus wyckioides</name>
    <dbReference type="NCBI Taxonomy" id="337641"/>
    <lineage>
        <taxon>Eukaryota</taxon>
        <taxon>Metazoa</taxon>
        <taxon>Chordata</taxon>
        <taxon>Craniata</taxon>
        <taxon>Vertebrata</taxon>
        <taxon>Euteleostomi</taxon>
        <taxon>Actinopterygii</taxon>
        <taxon>Neopterygii</taxon>
        <taxon>Teleostei</taxon>
        <taxon>Ostariophysi</taxon>
        <taxon>Siluriformes</taxon>
        <taxon>Bagridae</taxon>
        <taxon>Hemibagrus</taxon>
    </lineage>
</organism>
<feature type="compositionally biased region" description="Basic and acidic residues" evidence="1">
    <location>
        <begin position="202"/>
        <end position="211"/>
    </location>
</feature>
<proteinExistence type="predicted"/>
<comment type="caution">
    <text evidence="4">The sequence shown here is derived from an EMBL/GenBank/DDBJ whole genome shotgun (WGS) entry which is preliminary data.</text>
</comment>
<evidence type="ECO:0000256" key="1">
    <source>
        <dbReference type="SAM" id="MobiDB-lite"/>
    </source>
</evidence>
<evidence type="ECO:0000259" key="3">
    <source>
        <dbReference type="PROSITE" id="PS50835"/>
    </source>
</evidence>
<keyword evidence="2" id="KW-0812">Transmembrane</keyword>
<evidence type="ECO:0000313" key="4">
    <source>
        <dbReference type="EMBL" id="KAG7316266.1"/>
    </source>
</evidence>
<protein>
    <recommendedName>
        <fullName evidence="3">Ig-like domain-containing protein</fullName>
    </recommendedName>
</protein>
<evidence type="ECO:0000256" key="2">
    <source>
        <dbReference type="SAM" id="Phobius"/>
    </source>
</evidence>
<dbReference type="Proteomes" id="UP000824219">
    <property type="component" value="Linkage Group LG25"/>
</dbReference>
<feature type="transmembrane region" description="Helical" evidence="2">
    <location>
        <begin position="138"/>
        <end position="161"/>
    </location>
</feature>
<dbReference type="AlphaFoldDB" id="A0A9D3S9E5"/>
<feature type="region of interest" description="Disordered" evidence="1">
    <location>
        <begin position="98"/>
        <end position="134"/>
    </location>
</feature>
<dbReference type="Gene3D" id="2.60.40.10">
    <property type="entry name" value="Immunoglobulins"/>
    <property type="match status" value="1"/>
</dbReference>
<reference evidence="4 5" key="1">
    <citation type="submission" date="2021-06" db="EMBL/GenBank/DDBJ databases">
        <title>Chromosome-level genome assembly of the red-tail catfish (Hemibagrus wyckioides).</title>
        <authorList>
            <person name="Shao F."/>
        </authorList>
    </citation>
    <scope>NUCLEOTIDE SEQUENCE [LARGE SCALE GENOMIC DNA]</scope>
    <source>
        <strain evidence="4">EC202008001</strain>
        <tissue evidence="4">Blood</tissue>
    </source>
</reference>
<keyword evidence="2" id="KW-0472">Membrane</keyword>
<dbReference type="EMBL" id="JAHKSW010000025">
    <property type="protein sequence ID" value="KAG7316266.1"/>
    <property type="molecule type" value="Genomic_DNA"/>
</dbReference>
<evidence type="ECO:0000313" key="5">
    <source>
        <dbReference type="Proteomes" id="UP000824219"/>
    </source>
</evidence>
<dbReference type="OrthoDB" id="6370831at2759"/>